<dbReference type="InterPro" id="IPR023296">
    <property type="entry name" value="Glyco_hydro_beta-prop_sf"/>
</dbReference>
<accession>A0ABW3K7K8</accession>
<gene>
    <name evidence="8" type="ORF">ACFQ21_20125</name>
</gene>
<organism evidence="8 9">
    <name type="scientific">Ohtaekwangia kribbensis</name>
    <dbReference type="NCBI Taxonomy" id="688913"/>
    <lineage>
        <taxon>Bacteria</taxon>
        <taxon>Pseudomonadati</taxon>
        <taxon>Bacteroidota</taxon>
        <taxon>Cytophagia</taxon>
        <taxon>Cytophagales</taxon>
        <taxon>Fulvivirgaceae</taxon>
        <taxon>Ohtaekwangia</taxon>
    </lineage>
</organism>
<feature type="chain" id="PRO_5045064127" evidence="6">
    <location>
        <begin position="28"/>
        <end position="415"/>
    </location>
</feature>
<dbReference type="EMBL" id="JBHTKA010000007">
    <property type="protein sequence ID" value="MFD1001649.1"/>
    <property type="molecule type" value="Genomic_DNA"/>
</dbReference>
<keyword evidence="4 5" id="KW-0326">Glycosidase</keyword>
<keyword evidence="9" id="KW-1185">Reference proteome</keyword>
<evidence type="ECO:0000256" key="3">
    <source>
        <dbReference type="ARBA" id="ARBA00022801"/>
    </source>
</evidence>
<evidence type="ECO:0000256" key="6">
    <source>
        <dbReference type="SAM" id="SignalP"/>
    </source>
</evidence>
<dbReference type="PANTHER" id="PTHR43301:SF3">
    <property type="entry name" value="ARABINAN ENDO-1,5-ALPHA-L-ARABINOSIDASE A-RELATED"/>
    <property type="match status" value="1"/>
</dbReference>
<evidence type="ECO:0000313" key="8">
    <source>
        <dbReference type="EMBL" id="MFD1001649.1"/>
    </source>
</evidence>
<protein>
    <submittedName>
        <fullName evidence="8">Family 43 glycosylhydrolase</fullName>
    </submittedName>
</protein>
<dbReference type="Pfam" id="PF18962">
    <property type="entry name" value="Por_Secre_tail"/>
    <property type="match status" value="1"/>
</dbReference>
<evidence type="ECO:0000256" key="2">
    <source>
        <dbReference type="ARBA" id="ARBA00009865"/>
    </source>
</evidence>
<evidence type="ECO:0000259" key="7">
    <source>
        <dbReference type="Pfam" id="PF18962"/>
    </source>
</evidence>
<dbReference type="SUPFAM" id="SSF75005">
    <property type="entry name" value="Arabinanase/levansucrase/invertase"/>
    <property type="match status" value="1"/>
</dbReference>
<dbReference type="Gene3D" id="2.115.10.20">
    <property type="entry name" value="Glycosyl hydrolase domain, family 43"/>
    <property type="match status" value="1"/>
</dbReference>
<proteinExistence type="inferred from homology"/>
<comment type="pathway">
    <text evidence="1">Glycan metabolism; L-arabinan degradation.</text>
</comment>
<dbReference type="RefSeq" id="WP_377581761.1">
    <property type="nucleotide sequence ID" value="NZ_JBHTKA010000007.1"/>
</dbReference>
<dbReference type="PANTHER" id="PTHR43301">
    <property type="entry name" value="ARABINAN ENDO-1,5-ALPHA-L-ARABINOSIDASE"/>
    <property type="match status" value="1"/>
</dbReference>
<feature type="signal peptide" evidence="6">
    <location>
        <begin position="1"/>
        <end position="27"/>
    </location>
</feature>
<keyword evidence="3 5" id="KW-0378">Hydrolase</keyword>
<name>A0ABW3K7K8_9BACT</name>
<dbReference type="NCBIfam" id="TIGR04183">
    <property type="entry name" value="Por_Secre_tail"/>
    <property type="match status" value="1"/>
</dbReference>
<feature type="domain" description="Secretion system C-terminal sorting" evidence="7">
    <location>
        <begin position="332"/>
        <end position="406"/>
    </location>
</feature>
<dbReference type="Pfam" id="PF04616">
    <property type="entry name" value="Glyco_hydro_43"/>
    <property type="match status" value="1"/>
</dbReference>
<dbReference type="InterPro" id="IPR026444">
    <property type="entry name" value="Secre_tail"/>
</dbReference>
<evidence type="ECO:0000256" key="1">
    <source>
        <dbReference type="ARBA" id="ARBA00004834"/>
    </source>
</evidence>
<evidence type="ECO:0000256" key="5">
    <source>
        <dbReference type="RuleBase" id="RU361187"/>
    </source>
</evidence>
<sequence>MASRRLSCNAVKILFILIVLTATALKAQPPSHDPSTMVTSGGRYWIFTTGDGVWCMSSSNTNFTDWRAEPTPYTKTSWPSWITTYVPNFAGTFWAPEVVFVNNQYRLYYSCSTFGSKNSCIGLATANSLSGPWTDQGVVVYSNSGTSENAIDPAIYAGSYLVYGSFFGGIRLAAISSTGKPRNSTRYALASGDCEAPYIVKNGSYYYLFINRGACCQGINSTTYRIQVGRSASITGPYLDKNGNDLNNGGGTNLVVTTGRYIGPGHFGYGQGKVTYHFYDGNDNGNAKLRITTLSWSNGWPVVSGGGARVAADEQLAEDDLKTELSEIVSFFPNPVKENILTVRTRLPEKATVQVKLMDLKGNEVYTEELGIRAAEELDHEINVSTLKKGIYIIHLTKENSEGNAKTISSRVTIE</sequence>
<comment type="similarity">
    <text evidence="2 5">Belongs to the glycosyl hydrolase 43 family.</text>
</comment>
<dbReference type="InterPro" id="IPR050727">
    <property type="entry name" value="GH43_arabinanases"/>
</dbReference>
<dbReference type="InterPro" id="IPR006710">
    <property type="entry name" value="Glyco_hydro_43"/>
</dbReference>
<comment type="caution">
    <text evidence="8">The sequence shown here is derived from an EMBL/GenBank/DDBJ whole genome shotgun (WGS) entry which is preliminary data.</text>
</comment>
<evidence type="ECO:0000313" key="9">
    <source>
        <dbReference type="Proteomes" id="UP001597112"/>
    </source>
</evidence>
<reference evidence="9" key="1">
    <citation type="journal article" date="2019" name="Int. J. Syst. Evol. Microbiol.">
        <title>The Global Catalogue of Microorganisms (GCM) 10K type strain sequencing project: providing services to taxonomists for standard genome sequencing and annotation.</title>
        <authorList>
            <consortium name="The Broad Institute Genomics Platform"/>
            <consortium name="The Broad Institute Genome Sequencing Center for Infectious Disease"/>
            <person name="Wu L."/>
            <person name="Ma J."/>
        </authorList>
    </citation>
    <scope>NUCLEOTIDE SEQUENCE [LARGE SCALE GENOMIC DNA]</scope>
    <source>
        <strain evidence="9">CCUG 58938</strain>
    </source>
</reference>
<dbReference type="CDD" id="cd08998">
    <property type="entry name" value="GH43_Arb43a-like"/>
    <property type="match status" value="1"/>
</dbReference>
<keyword evidence="6" id="KW-0732">Signal</keyword>
<dbReference type="Proteomes" id="UP001597112">
    <property type="component" value="Unassembled WGS sequence"/>
</dbReference>
<evidence type="ECO:0000256" key="4">
    <source>
        <dbReference type="ARBA" id="ARBA00023295"/>
    </source>
</evidence>